<dbReference type="NCBIfam" id="TIGR00752">
    <property type="entry name" value="slp"/>
    <property type="match status" value="1"/>
</dbReference>
<evidence type="ECO:0000256" key="2">
    <source>
        <dbReference type="SAM" id="SignalP"/>
    </source>
</evidence>
<dbReference type="PROSITE" id="PS51257">
    <property type="entry name" value="PROKAR_LIPOPROTEIN"/>
    <property type="match status" value="1"/>
</dbReference>
<accession>A0ABT2VRM9</accession>
<sequence>MLIRIMTLLAVLTMAGCAIVPAAIDVKDDTSLVSYTRAVTSGNAQLGEPARWGGVVVGVENKPQKTFIEVVHFPLNHYGKPNTSAETVGRFKVLIEGFVDPISFEEGRTVTFVGSVGSPTAGMVGEQPYMYPTLKARDYHLWRKEVEYDVSGIYFNYHTGWYSPYISPYFHPSWRYHRSRVRVIERGNAPPKSTIRSSGRKSLPPKDYSDPSSSSRRNNRKDLEF</sequence>
<keyword evidence="3" id="KW-0449">Lipoprotein</keyword>
<dbReference type="EMBL" id="JAOTJC010000013">
    <property type="protein sequence ID" value="MCU7555979.1"/>
    <property type="molecule type" value="Genomic_DNA"/>
</dbReference>
<comment type="caution">
    <text evidence="3">The sequence shown here is derived from an EMBL/GenBank/DDBJ whole genome shotgun (WGS) entry which is preliminary data.</text>
</comment>
<feature type="compositionally biased region" description="Low complexity" evidence="1">
    <location>
        <begin position="201"/>
        <end position="216"/>
    </location>
</feature>
<evidence type="ECO:0000313" key="4">
    <source>
        <dbReference type="Proteomes" id="UP001209257"/>
    </source>
</evidence>
<dbReference type="RefSeq" id="WP_262996176.1">
    <property type="nucleotide sequence ID" value="NZ_JAOTJC010000013.1"/>
</dbReference>
<proteinExistence type="predicted"/>
<organism evidence="3 4">
    <name type="scientific">Alteromonas salexigens</name>
    <dbReference type="NCBI Taxonomy" id="2982530"/>
    <lineage>
        <taxon>Bacteria</taxon>
        <taxon>Pseudomonadati</taxon>
        <taxon>Pseudomonadota</taxon>
        <taxon>Gammaproteobacteria</taxon>
        <taxon>Alteromonadales</taxon>
        <taxon>Alteromonadaceae</taxon>
        <taxon>Alteromonas/Salinimonas group</taxon>
        <taxon>Alteromonas</taxon>
    </lineage>
</organism>
<feature type="signal peptide" evidence="2">
    <location>
        <begin position="1"/>
        <end position="22"/>
    </location>
</feature>
<name>A0ABT2VRM9_9ALTE</name>
<dbReference type="InterPro" id="IPR004658">
    <property type="entry name" value="OMP_Slp"/>
</dbReference>
<feature type="region of interest" description="Disordered" evidence="1">
    <location>
        <begin position="185"/>
        <end position="225"/>
    </location>
</feature>
<feature type="chain" id="PRO_5045605998" evidence="2">
    <location>
        <begin position="23"/>
        <end position="225"/>
    </location>
</feature>
<dbReference type="Proteomes" id="UP001209257">
    <property type="component" value="Unassembled WGS sequence"/>
</dbReference>
<dbReference type="Pfam" id="PF03843">
    <property type="entry name" value="Slp"/>
    <property type="match status" value="1"/>
</dbReference>
<keyword evidence="2" id="KW-0732">Signal</keyword>
<evidence type="ECO:0000256" key="1">
    <source>
        <dbReference type="SAM" id="MobiDB-lite"/>
    </source>
</evidence>
<dbReference type="PANTHER" id="PTHR37530">
    <property type="entry name" value="OUTER MEMBRANE PROTEIN SLP"/>
    <property type="match status" value="1"/>
</dbReference>
<protein>
    <submittedName>
        <fullName evidence="3">Slp family lipoprotein</fullName>
    </submittedName>
</protein>
<gene>
    <name evidence="3" type="ORF">OCL06_15420</name>
</gene>
<evidence type="ECO:0000313" key="3">
    <source>
        <dbReference type="EMBL" id="MCU7555979.1"/>
    </source>
</evidence>
<dbReference type="PANTHER" id="PTHR37530:SF1">
    <property type="entry name" value="OUTER MEMBRANE PROTEIN SLP"/>
    <property type="match status" value="1"/>
</dbReference>
<reference evidence="4" key="1">
    <citation type="submission" date="2023-07" db="EMBL/GenBank/DDBJ databases">
        <title>Study on multiphase classification of strain Alteromonas salexigens isolated from the Yellow Sea.</title>
        <authorList>
            <person name="Sun L."/>
        </authorList>
    </citation>
    <scope>NUCLEOTIDE SEQUENCE [LARGE SCALE GENOMIC DNA]</scope>
    <source>
        <strain evidence="4">ASW11-19</strain>
    </source>
</reference>
<keyword evidence="4" id="KW-1185">Reference proteome</keyword>